<protein>
    <submittedName>
        <fullName evidence="1">Uncharacterized protein</fullName>
    </submittedName>
</protein>
<accession>A0A0A9BNC6</accession>
<reference evidence="1" key="1">
    <citation type="submission" date="2014-09" db="EMBL/GenBank/DDBJ databases">
        <authorList>
            <person name="Magalhaes I.L.F."/>
            <person name="Oliveira U."/>
            <person name="Santos F.R."/>
            <person name="Vidigal T.H.D.A."/>
            <person name="Brescovit A.D."/>
            <person name="Santos A.J."/>
        </authorList>
    </citation>
    <scope>NUCLEOTIDE SEQUENCE</scope>
    <source>
        <tissue evidence="1">Shoot tissue taken approximately 20 cm above the soil surface</tissue>
    </source>
</reference>
<evidence type="ECO:0000313" key="1">
    <source>
        <dbReference type="EMBL" id="JAD60772.1"/>
    </source>
</evidence>
<name>A0A0A9BNC6_ARUDO</name>
<proteinExistence type="predicted"/>
<dbReference type="AlphaFoldDB" id="A0A0A9BNC6"/>
<organism evidence="1">
    <name type="scientific">Arundo donax</name>
    <name type="common">Giant reed</name>
    <name type="synonym">Donax arundinaceus</name>
    <dbReference type="NCBI Taxonomy" id="35708"/>
    <lineage>
        <taxon>Eukaryota</taxon>
        <taxon>Viridiplantae</taxon>
        <taxon>Streptophyta</taxon>
        <taxon>Embryophyta</taxon>
        <taxon>Tracheophyta</taxon>
        <taxon>Spermatophyta</taxon>
        <taxon>Magnoliopsida</taxon>
        <taxon>Liliopsida</taxon>
        <taxon>Poales</taxon>
        <taxon>Poaceae</taxon>
        <taxon>PACMAD clade</taxon>
        <taxon>Arundinoideae</taxon>
        <taxon>Arundineae</taxon>
        <taxon>Arundo</taxon>
    </lineage>
</organism>
<reference evidence="1" key="2">
    <citation type="journal article" date="2015" name="Data Brief">
        <title>Shoot transcriptome of the giant reed, Arundo donax.</title>
        <authorList>
            <person name="Barrero R.A."/>
            <person name="Guerrero F.D."/>
            <person name="Moolhuijzen P."/>
            <person name="Goolsby J.A."/>
            <person name="Tidwell J."/>
            <person name="Bellgard S.E."/>
            <person name="Bellgard M.I."/>
        </authorList>
    </citation>
    <scope>NUCLEOTIDE SEQUENCE</scope>
    <source>
        <tissue evidence="1">Shoot tissue taken approximately 20 cm above the soil surface</tissue>
    </source>
</reference>
<dbReference type="EMBL" id="GBRH01237123">
    <property type="protein sequence ID" value="JAD60772.1"/>
    <property type="molecule type" value="Transcribed_RNA"/>
</dbReference>
<sequence>MPLLVAAIGRARGAAGVLVAPPPAGVVRAPHFSLGSAASTRGLTGRRFAIWWGALFSALDKG</sequence>